<keyword evidence="4" id="KW-1185">Reference proteome</keyword>
<feature type="compositionally biased region" description="Basic and acidic residues" evidence="1">
    <location>
        <begin position="96"/>
        <end position="124"/>
    </location>
</feature>
<feature type="region of interest" description="Disordered" evidence="1">
    <location>
        <begin position="54"/>
        <end position="124"/>
    </location>
</feature>
<evidence type="ECO:0000313" key="4">
    <source>
        <dbReference type="Proteomes" id="UP000837857"/>
    </source>
</evidence>
<accession>A0ABN8I232</accession>
<feature type="domain" description="KATNIP" evidence="2">
    <location>
        <begin position="1"/>
        <end position="33"/>
    </location>
</feature>
<dbReference type="Proteomes" id="UP000837857">
    <property type="component" value="Chromosome 15"/>
</dbReference>
<evidence type="ECO:0000256" key="1">
    <source>
        <dbReference type="SAM" id="MobiDB-lite"/>
    </source>
</evidence>
<dbReference type="InterPro" id="IPR026704">
    <property type="entry name" value="KATNIP"/>
</dbReference>
<name>A0ABN8I232_9NEOP</name>
<evidence type="ECO:0000259" key="2">
    <source>
        <dbReference type="Pfam" id="PF14652"/>
    </source>
</evidence>
<dbReference type="InterPro" id="IPR027859">
    <property type="entry name" value="KATNIP_dom"/>
</dbReference>
<dbReference type="EMBL" id="OW152827">
    <property type="protein sequence ID" value="CAH2044041.1"/>
    <property type="molecule type" value="Genomic_DNA"/>
</dbReference>
<feature type="compositionally biased region" description="Polar residues" evidence="1">
    <location>
        <begin position="56"/>
        <end position="69"/>
    </location>
</feature>
<sequence>MKIWNYGKTPTRGVKEFGVLMDDLLIYNGILDCVEGEEIKSQWICLRDVEIDALTPSPSDASHRSTTGGSKRPADPRARPHTSVSQDAHAHTHTHTHGDAHTHTHTHGDAHTHTQADTHKEYVT</sequence>
<gene>
    <name evidence="3" type="ORF">IPOD504_LOCUS4558</name>
</gene>
<dbReference type="PANTHER" id="PTHR21534:SF0">
    <property type="entry name" value="KATANIN-INTERACTING PROTEIN"/>
    <property type="match status" value="1"/>
</dbReference>
<organism evidence="3 4">
    <name type="scientific">Iphiclides podalirius</name>
    <name type="common">scarce swallowtail</name>
    <dbReference type="NCBI Taxonomy" id="110791"/>
    <lineage>
        <taxon>Eukaryota</taxon>
        <taxon>Metazoa</taxon>
        <taxon>Ecdysozoa</taxon>
        <taxon>Arthropoda</taxon>
        <taxon>Hexapoda</taxon>
        <taxon>Insecta</taxon>
        <taxon>Pterygota</taxon>
        <taxon>Neoptera</taxon>
        <taxon>Endopterygota</taxon>
        <taxon>Lepidoptera</taxon>
        <taxon>Glossata</taxon>
        <taxon>Ditrysia</taxon>
        <taxon>Papilionoidea</taxon>
        <taxon>Papilionidae</taxon>
        <taxon>Papilioninae</taxon>
        <taxon>Iphiclides</taxon>
    </lineage>
</organism>
<protein>
    <recommendedName>
        <fullName evidence="2">KATNIP domain-containing protein</fullName>
    </recommendedName>
</protein>
<feature type="non-terminal residue" evidence="3">
    <location>
        <position position="1"/>
    </location>
</feature>
<dbReference type="Pfam" id="PF14652">
    <property type="entry name" value="DUF4457"/>
    <property type="match status" value="1"/>
</dbReference>
<evidence type="ECO:0000313" key="3">
    <source>
        <dbReference type="EMBL" id="CAH2044041.1"/>
    </source>
</evidence>
<reference evidence="3" key="1">
    <citation type="submission" date="2022-03" db="EMBL/GenBank/DDBJ databases">
        <authorList>
            <person name="Martin H S."/>
        </authorList>
    </citation>
    <scope>NUCLEOTIDE SEQUENCE</scope>
</reference>
<dbReference type="PANTHER" id="PTHR21534">
    <property type="entry name" value="KATANIN-INTERACTING PROTEIN"/>
    <property type="match status" value="1"/>
</dbReference>
<proteinExistence type="predicted"/>